<feature type="coiled-coil region" evidence="5">
    <location>
        <begin position="90"/>
        <end position="117"/>
    </location>
</feature>
<dbReference type="InterPro" id="IPR027370">
    <property type="entry name" value="Znf-RING_euk"/>
</dbReference>
<dbReference type="Pfam" id="PF13445">
    <property type="entry name" value="zf-RING_UBOX"/>
    <property type="match status" value="1"/>
</dbReference>
<feature type="region of interest" description="Disordered" evidence="6">
    <location>
        <begin position="1"/>
        <end position="80"/>
    </location>
</feature>
<evidence type="ECO:0000256" key="4">
    <source>
        <dbReference type="PROSITE-ProRule" id="PRU00175"/>
    </source>
</evidence>
<evidence type="ECO:0000256" key="5">
    <source>
        <dbReference type="SAM" id="Coils"/>
    </source>
</evidence>
<feature type="region of interest" description="Disordered" evidence="6">
    <location>
        <begin position="219"/>
        <end position="241"/>
    </location>
</feature>
<dbReference type="InterPro" id="IPR013083">
    <property type="entry name" value="Znf_RING/FYVE/PHD"/>
</dbReference>
<sequence length="241" mass="26571">MPPKKRPTRQASGSVILLDEDPTRSTVPAKRTASKVTKKAVAVPQARKENHRPATSTSTNPPDVIEISSDDDDDEPVQVPVRPSADKAEMARMAKRLKQLEQENAAFKQGLSELDETACCEICSCTMGPPWILSECGHSFCQKCLVDWFHPILTRHRATYPQYNVNQAQRVNLYGYAVPQLPAPPYACPKCRTTIHQKPTKNFLAKAFTDIVVKMNKEKPSPKKAGAGAGVADPFSPFFAP</sequence>
<dbReference type="PROSITE" id="PS50089">
    <property type="entry name" value="ZF_RING_2"/>
    <property type="match status" value="1"/>
</dbReference>
<keyword evidence="2 4" id="KW-0863">Zinc-finger</keyword>
<reference evidence="8" key="1">
    <citation type="submission" date="2014-09" db="EMBL/GenBank/DDBJ databases">
        <title>Genome sequence of the luminous mushroom Mycena chlorophos for searching fungal bioluminescence genes.</title>
        <authorList>
            <person name="Tanaka Y."/>
            <person name="Kasuga D."/>
            <person name="Oba Y."/>
            <person name="Hase S."/>
            <person name="Sato K."/>
            <person name="Oba Y."/>
            <person name="Sakakibara Y."/>
        </authorList>
    </citation>
    <scope>NUCLEOTIDE SEQUENCE</scope>
</reference>
<evidence type="ECO:0000256" key="6">
    <source>
        <dbReference type="SAM" id="MobiDB-lite"/>
    </source>
</evidence>
<dbReference type="Gene3D" id="3.30.40.10">
    <property type="entry name" value="Zinc/RING finger domain, C3HC4 (zinc finger)"/>
    <property type="match status" value="1"/>
</dbReference>
<keyword evidence="1" id="KW-0479">Metal-binding</keyword>
<evidence type="ECO:0000256" key="3">
    <source>
        <dbReference type="ARBA" id="ARBA00022833"/>
    </source>
</evidence>
<dbReference type="Proteomes" id="UP000815677">
    <property type="component" value="Unassembled WGS sequence"/>
</dbReference>
<protein>
    <recommendedName>
        <fullName evidence="7">RING-type domain-containing protein</fullName>
    </recommendedName>
</protein>
<keyword evidence="5" id="KW-0175">Coiled coil</keyword>
<dbReference type="EMBL" id="DF842035">
    <property type="protein sequence ID" value="GAT45956.1"/>
    <property type="molecule type" value="Genomic_DNA"/>
</dbReference>
<keyword evidence="3" id="KW-0862">Zinc</keyword>
<dbReference type="InterPro" id="IPR001841">
    <property type="entry name" value="Znf_RING"/>
</dbReference>
<dbReference type="InterPro" id="IPR017907">
    <property type="entry name" value="Znf_RING_CS"/>
</dbReference>
<organism evidence="8 9">
    <name type="scientific">Mycena chlorophos</name>
    <name type="common">Agaric fungus</name>
    <name type="synonym">Agaricus chlorophos</name>
    <dbReference type="NCBI Taxonomy" id="658473"/>
    <lineage>
        <taxon>Eukaryota</taxon>
        <taxon>Fungi</taxon>
        <taxon>Dikarya</taxon>
        <taxon>Basidiomycota</taxon>
        <taxon>Agaricomycotina</taxon>
        <taxon>Agaricomycetes</taxon>
        <taxon>Agaricomycetidae</taxon>
        <taxon>Agaricales</taxon>
        <taxon>Marasmiineae</taxon>
        <taxon>Mycenaceae</taxon>
        <taxon>Mycena</taxon>
    </lineage>
</organism>
<evidence type="ECO:0000313" key="9">
    <source>
        <dbReference type="Proteomes" id="UP000815677"/>
    </source>
</evidence>
<evidence type="ECO:0000256" key="2">
    <source>
        <dbReference type="ARBA" id="ARBA00022771"/>
    </source>
</evidence>
<gene>
    <name evidence="8" type="ORF">MCHLO_03504</name>
</gene>
<dbReference type="SMART" id="SM00184">
    <property type="entry name" value="RING"/>
    <property type="match status" value="1"/>
</dbReference>
<proteinExistence type="predicted"/>
<accession>A0ABQ0L7Y6</accession>
<feature type="domain" description="RING-type" evidence="7">
    <location>
        <begin position="120"/>
        <end position="192"/>
    </location>
</feature>
<keyword evidence="9" id="KW-1185">Reference proteome</keyword>
<name>A0ABQ0L7Y6_MYCCL</name>
<dbReference type="SUPFAM" id="SSF57850">
    <property type="entry name" value="RING/U-box"/>
    <property type="match status" value="1"/>
</dbReference>
<evidence type="ECO:0000256" key="1">
    <source>
        <dbReference type="ARBA" id="ARBA00022723"/>
    </source>
</evidence>
<dbReference type="PROSITE" id="PS00518">
    <property type="entry name" value="ZF_RING_1"/>
    <property type="match status" value="1"/>
</dbReference>
<evidence type="ECO:0000313" key="8">
    <source>
        <dbReference type="EMBL" id="GAT45956.1"/>
    </source>
</evidence>
<evidence type="ECO:0000259" key="7">
    <source>
        <dbReference type="PROSITE" id="PS50089"/>
    </source>
</evidence>